<reference evidence="15 16" key="2">
    <citation type="journal article" date="2016" name="Sci. Rep.">
        <title>A novel serine protease, Sep1, from Bacillus firmus DS-1 has nematicidal activity and degrades multiple intestinal-associated nematode proteins.</title>
        <authorList>
            <person name="Geng C."/>
            <person name="Nie X."/>
            <person name="Tang Z."/>
            <person name="Zhang Y."/>
            <person name="Lin J."/>
            <person name="Sun M."/>
            <person name="Peng D."/>
        </authorList>
    </citation>
    <scope>NUCLEOTIDE SEQUENCE [LARGE SCALE GENOMIC DNA]</scope>
    <source>
        <strain evidence="15 16">DS1</strain>
    </source>
</reference>
<feature type="binding site" evidence="11">
    <location>
        <position position="540"/>
    </location>
    <ligand>
        <name>substrate</name>
    </ligand>
</feature>
<dbReference type="InterPro" id="IPR041609">
    <property type="entry name" value="PurL_linker"/>
</dbReference>
<dbReference type="PANTHER" id="PTHR43555:SF1">
    <property type="entry name" value="PHOSPHORIBOSYLFORMYLGLYCINAMIDINE SYNTHASE SUBUNIT PURL"/>
    <property type="match status" value="1"/>
</dbReference>
<dbReference type="OrthoDB" id="9804441at2"/>
<protein>
    <recommendedName>
        <fullName evidence="11">Phosphoribosylformylglycinamidine synthase subunit PurL</fullName>
        <shortName evidence="11">FGAM synthase</shortName>
        <ecNumber evidence="11">6.3.5.3</ecNumber>
    </recommendedName>
    <alternativeName>
        <fullName evidence="11">Formylglycinamide ribonucleotide amidotransferase subunit II</fullName>
        <shortName evidence="11">FGAR amidotransferase II</shortName>
        <shortName evidence="11">FGAR-AT II</shortName>
    </alternativeName>
    <alternativeName>
        <fullName evidence="11">Glutamine amidotransferase PurL</fullName>
    </alternativeName>
    <alternativeName>
        <fullName evidence="11">Phosphoribosylformylglycinamidine synthase subunit II</fullName>
    </alternativeName>
</protein>
<dbReference type="Gene3D" id="3.90.650.10">
    <property type="entry name" value="PurM-like C-terminal domain"/>
    <property type="match status" value="2"/>
</dbReference>
<dbReference type="AlphaFoldDB" id="W7L9S1"/>
<sequence length="738" mass="79748">MSLSFKPSPEQLKAQKVYKEMGLSDDEFAMIEKIIGRLPNYTEIGLFSVMWSEHCSYKNSKPVLSKFPTTGEKVLQGPGEGAGIVDIGDGQAVVFKIESHNHPSAIEPYQGAATGVGGIIRDVFSMGARPVALLNSLRFGELDSPRVRYLFKEVVAGIAGYGNCIGIPTVGGEVQFDSSYEGNPLVNAMCVGLIDHKDIKKGQAHGVGNTVMYVGAKTGRDGIHGATFASEELTDQSESKRPAVQVGDPFMEKLLLEACLELVQSDALVGIQDMGAAGLTSSSAEMASKAGSGIEMNLDFVPQRETGMTAYEMMLSESQERMLIVVKKGREQEIVDLFSKYGLEAVSVGKVTDDKMLRLTHQGEVVAELPVDALAEDAPVYHKPSSEPEYYREFQAMENEIPEVEDYKETLVKLLQQPTIASKEWVYDQYDYMVRTNTVVAPGSDAAVIRIRGTRKGLAMTTDCNSRYMYLDPETGGKIAVAEAARNIICSGGQPLAITDNLNFGNPEKPEIFWQIEKAADGISEACRTLNTPVIGGNVSLYNETNGTAIYPTPVIGMVGLVDDIDHVTTQSLKASGDLIYLVGETKDEFGGSELQKMTYGRIFGKAPELDLEKEEKAQEQILKAIRSGLVASAHDVAEGGLAVAAAESLIGSKGLGADIKVTGNATSALFSESQSRFLLSVKKENQEAFENLVDATLIGEVTEEPVLYISNEEGLLLAEQVDVLKQAWKGAIPCLLK</sequence>
<dbReference type="FunFam" id="3.30.1330.10:FF:000004">
    <property type="entry name" value="Phosphoribosylformylglycinamidine synthase subunit PurL"/>
    <property type="match status" value="1"/>
</dbReference>
<comment type="catalytic activity">
    <reaction evidence="8 11">
        <text>N(2)-formyl-N(1)-(5-phospho-beta-D-ribosyl)glycinamide + L-glutamine + ATP + H2O = 2-formamido-N(1)-(5-O-phospho-beta-D-ribosyl)acetamidine + L-glutamate + ADP + phosphate + H(+)</text>
        <dbReference type="Rhea" id="RHEA:17129"/>
        <dbReference type="ChEBI" id="CHEBI:15377"/>
        <dbReference type="ChEBI" id="CHEBI:15378"/>
        <dbReference type="ChEBI" id="CHEBI:29985"/>
        <dbReference type="ChEBI" id="CHEBI:30616"/>
        <dbReference type="ChEBI" id="CHEBI:43474"/>
        <dbReference type="ChEBI" id="CHEBI:58359"/>
        <dbReference type="ChEBI" id="CHEBI:147286"/>
        <dbReference type="ChEBI" id="CHEBI:147287"/>
        <dbReference type="ChEBI" id="CHEBI:456216"/>
        <dbReference type="EC" id="6.3.5.3"/>
    </reaction>
</comment>
<keyword evidence="5 11" id="KW-0658">Purine biosynthesis</keyword>
<dbReference type="SUPFAM" id="SSF56042">
    <property type="entry name" value="PurM C-terminal domain-like"/>
    <property type="match status" value="2"/>
</dbReference>
<feature type="binding site" evidence="11">
    <location>
        <position position="121"/>
    </location>
    <ligand>
        <name>substrate</name>
    </ligand>
</feature>
<evidence type="ECO:0000256" key="1">
    <source>
        <dbReference type="ARBA" id="ARBA00022490"/>
    </source>
</evidence>
<dbReference type="InterPro" id="IPR016188">
    <property type="entry name" value="PurM-like_N"/>
</dbReference>
<name>W7L9S1_CYTFI</name>
<dbReference type="PIRSF" id="PIRSF001587">
    <property type="entry name" value="FGAM_synthase_II"/>
    <property type="match status" value="1"/>
</dbReference>
<evidence type="ECO:0000256" key="4">
    <source>
        <dbReference type="ARBA" id="ARBA00022741"/>
    </source>
</evidence>
<dbReference type="GO" id="GO:0006189">
    <property type="term" value="P:'de novo' IMP biosynthetic process"/>
    <property type="evidence" value="ECO:0007669"/>
    <property type="project" value="UniProtKB-UniRule"/>
</dbReference>
<feature type="binding site" evidence="11">
    <location>
        <position position="538"/>
    </location>
    <ligand>
        <name>Mg(2+)</name>
        <dbReference type="ChEBI" id="CHEBI:18420"/>
        <label>1</label>
    </ligand>
</feature>
<dbReference type="Gene3D" id="3.30.1330.10">
    <property type="entry name" value="PurM-like, N-terminal domain"/>
    <property type="match status" value="2"/>
</dbReference>
<comment type="subunit">
    <text evidence="10 11">Monomer. Part of the FGAM synthase complex composed of 1 PurL, 1 PurQ and 2 PurS subunits.</text>
</comment>
<evidence type="ECO:0000259" key="14">
    <source>
        <dbReference type="Pfam" id="PF18072"/>
    </source>
</evidence>
<evidence type="ECO:0000256" key="10">
    <source>
        <dbReference type="ARBA" id="ARBA00064392"/>
    </source>
</evidence>
<feature type="domain" description="PurM-like C-terminal" evidence="13">
    <location>
        <begin position="576"/>
        <end position="708"/>
    </location>
</feature>
<organism evidence="15 16">
    <name type="scientific">Cytobacillus firmus DS1</name>
    <dbReference type="NCBI Taxonomy" id="1307436"/>
    <lineage>
        <taxon>Bacteria</taxon>
        <taxon>Bacillati</taxon>
        <taxon>Bacillota</taxon>
        <taxon>Bacilli</taxon>
        <taxon>Bacillales</taxon>
        <taxon>Bacillaceae</taxon>
        <taxon>Cytobacillus</taxon>
    </lineage>
</organism>
<comment type="function">
    <text evidence="9 11">Part of the phosphoribosylformylglycinamidine synthase complex involved in the purines biosynthetic pathway. Catalyzes the ATP-dependent conversion of formylglycinamide ribonucleotide (FGAR) and glutamine to yield formylglycinamidine ribonucleotide (FGAM) and glutamate. The FGAM synthase complex is composed of three subunits. PurQ produces an ammonia molecule by converting glutamine to glutamate. PurL transfers the ammonia molecule to FGAR to form FGAM in an ATP-dependent manner. PurS interacts with PurQ and PurL and is thought to assist in the transfer of the ammonia molecule from PurQ to PurL.</text>
</comment>
<dbReference type="NCBIfam" id="TIGR01736">
    <property type="entry name" value="FGAM_synth_II"/>
    <property type="match status" value="1"/>
</dbReference>
<feature type="binding site" evidence="11">
    <location>
        <position position="96"/>
    </location>
    <ligand>
        <name>ATP</name>
        <dbReference type="ChEBI" id="CHEBI:30616"/>
    </ligand>
</feature>
<dbReference type="InterPro" id="IPR036676">
    <property type="entry name" value="PurM-like_C_sf"/>
</dbReference>
<feature type="binding site" evidence="11">
    <location>
        <position position="57"/>
    </location>
    <ligand>
        <name>ATP</name>
        <dbReference type="ChEBI" id="CHEBI:30616"/>
    </ligand>
</feature>
<evidence type="ECO:0000313" key="16">
    <source>
        <dbReference type="Proteomes" id="UP000019270"/>
    </source>
</evidence>
<feature type="active site" description="Proton acceptor" evidence="11">
    <location>
        <position position="100"/>
    </location>
</feature>
<dbReference type="HAMAP" id="MF_00420">
    <property type="entry name" value="PurL_2"/>
    <property type="match status" value="1"/>
</dbReference>
<feature type="domain" description="PurM-like N-terminal" evidence="12">
    <location>
        <begin position="443"/>
        <end position="562"/>
    </location>
</feature>
<dbReference type="EMBL" id="APVL01000036">
    <property type="protein sequence ID" value="EWG08569.1"/>
    <property type="molecule type" value="Genomic_DNA"/>
</dbReference>
<dbReference type="InterPro" id="IPR036921">
    <property type="entry name" value="PurM-like_N_sf"/>
</dbReference>
<reference evidence="16" key="1">
    <citation type="submission" date="2013-03" db="EMBL/GenBank/DDBJ databases">
        <title>Draft genome sequence of Bacillus firmus DS1.</title>
        <authorList>
            <person name="Peng D."/>
            <person name="Zhu L."/>
            <person name="Sun M."/>
        </authorList>
    </citation>
    <scope>NUCLEOTIDE SEQUENCE [LARGE SCALE GENOMIC DNA]</scope>
    <source>
        <strain evidence="16">DS1</strain>
    </source>
</reference>
<comment type="similarity">
    <text evidence="11">Belongs to the FGAMS family.</text>
</comment>
<comment type="caution">
    <text evidence="15">The sequence shown here is derived from an EMBL/GenBank/DDBJ whole genome shotgun (WGS) entry which is preliminary data.</text>
</comment>
<feature type="active site" evidence="11">
    <location>
        <position position="54"/>
    </location>
</feature>
<keyword evidence="6 11" id="KW-0067">ATP-binding</keyword>
<feature type="binding site" evidence="11">
    <location>
        <position position="245"/>
    </location>
    <ligand>
        <name>substrate</name>
    </ligand>
</feature>
<feature type="binding site" evidence="11">
    <location>
        <position position="273"/>
    </location>
    <ligand>
        <name>Mg(2+)</name>
        <dbReference type="ChEBI" id="CHEBI:18420"/>
        <label>2</label>
    </ligand>
</feature>
<feature type="domain" description="PurM-like C-terminal" evidence="13">
    <location>
        <begin position="207"/>
        <end position="360"/>
    </location>
</feature>
<dbReference type="Proteomes" id="UP000019270">
    <property type="component" value="Unassembled WGS sequence"/>
</dbReference>
<dbReference type="InterPro" id="IPR010074">
    <property type="entry name" value="PRibForGlyAmidine_synth_PurL"/>
</dbReference>
<evidence type="ECO:0000256" key="2">
    <source>
        <dbReference type="ARBA" id="ARBA00022598"/>
    </source>
</evidence>
<dbReference type="GO" id="GO:0000287">
    <property type="term" value="F:magnesium ion binding"/>
    <property type="evidence" value="ECO:0007669"/>
    <property type="project" value="UniProtKB-UniRule"/>
</dbReference>
<evidence type="ECO:0000256" key="6">
    <source>
        <dbReference type="ARBA" id="ARBA00022840"/>
    </source>
</evidence>
<dbReference type="GO" id="GO:0005737">
    <property type="term" value="C:cytoplasm"/>
    <property type="evidence" value="ECO:0007669"/>
    <property type="project" value="UniProtKB-SubCell"/>
</dbReference>
<evidence type="ECO:0000256" key="7">
    <source>
        <dbReference type="ARBA" id="ARBA00022842"/>
    </source>
</evidence>
<dbReference type="EC" id="6.3.5.3" evidence="11"/>
<evidence type="ECO:0000256" key="3">
    <source>
        <dbReference type="ARBA" id="ARBA00022723"/>
    </source>
</evidence>
<feature type="binding site" evidence="11">
    <location>
        <position position="98"/>
    </location>
    <ligand>
        <name>Mg(2+)</name>
        <dbReference type="ChEBI" id="CHEBI:18420"/>
        <label>1</label>
    </ligand>
</feature>
<dbReference type="PATRIC" id="fig|1307436.3.peg.5014"/>
<dbReference type="PANTHER" id="PTHR43555">
    <property type="entry name" value="PHOSPHORIBOSYLFORMYLGLYCINAMIDINE SYNTHASE SUBUNIT PURL"/>
    <property type="match status" value="1"/>
</dbReference>
<dbReference type="GO" id="GO:0005524">
    <property type="term" value="F:ATP binding"/>
    <property type="evidence" value="ECO:0007669"/>
    <property type="project" value="UniProtKB-UniRule"/>
</dbReference>
<dbReference type="FunFam" id="3.30.1330.10:FF:000011">
    <property type="entry name" value="Phosphoribosylformylglycinamidine synthase subunit PurL"/>
    <property type="match status" value="1"/>
</dbReference>
<dbReference type="SUPFAM" id="SSF55326">
    <property type="entry name" value="PurM N-terminal domain-like"/>
    <property type="match status" value="2"/>
</dbReference>
<dbReference type="InterPro" id="IPR010918">
    <property type="entry name" value="PurM-like_C_dom"/>
</dbReference>
<dbReference type="GO" id="GO:0004642">
    <property type="term" value="F:phosphoribosylformylglycinamidine synthase activity"/>
    <property type="evidence" value="ECO:0007669"/>
    <property type="project" value="UniProtKB-UniRule"/>
</dbReference>
<feature type="domain" description="PurM-like N-terminal" evidence="12">
    <location>
        <begin position="79"/>
        <end position="194"/>
    </location>
</feature>
<evidence type="ECO:0000256" key="5">
    <source>
        <dbReference type="ARBA" id="ARBA00022755"/>
    </source>
</evidence>
<accession>W7L9S1</accession>
<dbReference type="Pfam" id="PF00586">
    <property type="entry name" value="AIRS"/>
    <property type="match status" value="2"/>
</dbReference>
<evidence type="ECO:0000256" key="11">
    <source>
        <dbReference type="HAMAP-Rule" id="MF_00420"/>
    </source>
</evidence>
<evidence type="ECO:0000259" key="12">
    <source>
        <dbReference type="Pfam" id="PF00586"/>
    </source>
</evidence>
<feature type="binding site" evidence="11">
    <location>
        <begin position="99"/>
        <end position="102"/>
    </location>
    <ligand>
        <name>substrate</name>
    </ligand>
</feature>
<dbReference type="RefSeq" id="WP_035333251.1">
    <property type="nucleotide sequence ID" value="NZ_APVL01000036.1"/>
</dbReference>
<dbReference type="Pfam" id="PF02769">
    <property type="entry name" value="AIRS_C"/>
    <property type="match status" value="2"/>
</dbReference>
<feature type="binding site" evidence="11">
    <location>
        <position position="500"/>
    </location>
    <ligand>
        <name>ATP</name>
        <dbReference type="ChEBI" id="CHEBI:30616"/>
    </ligand>
</feature>
<dbReference type="UniPathway" id="UPA00074">
    <property type="reaction ID" value="UER00128"/>
</dbReference>
<evidence type="ECO:0000256" key="8">
    <source>
        <dbReference type="ARBA" id="ARBA00052585"/>
    </source>
</evidence>
<evidence type="ECO:0000256" key="9">
    <source>
        <dbReference type="ARBA" id="ARBA00059671"/>
    </source>
</evidence>
<gene>
    <name evidence="11" type="primary">purL</name>
    <name evidence="15" type="ORF">PBF_23528</name>
</gene>
<comment type="subcellular location">
    <subcellularLocation>
        <location evidence="11">Cytoplasm</location>
    </subcellularLocation>
</comment>
<dbReference type="eggNOG" id="COG0046">
    <property type="taxonomic scope" value="Bacteria"/>
</dbReference>
<keyword evidence="7 11" id="KW-0460">Magnesium</keyword>
<feature type="binding site" evidence="11">
    <location>
        <position position="122"/>
    </location>
    <ligand>
        <name>Mg(2+)</name>
        <dbReference type="ChEBI" id="CHEBI:18420"/>
        <label>2</label>
    </ligand>
</feature>
<keyword evidence="2 11" id="KW-0436">Ligase</keyword>
<evidence type="ECO:0000313" key="15">
    <source>
        <dbReference type="EMBL" id="EWG08569.1"/>
    </source>
</evidence>
<feature type="domain" description="Phosphoribosylformylglycinamidine synthase linker" evidence="14">
    <location>
        <begin position="12"/>
        <end position="58"/>
    </location>
</feature>
<keyword evidence="4 11" id="KW-0547">Nucleotide-binding</keyword>
<feature type="binding site" evidence="11">
    <location>
        <position position="537"/>
    </location>
    <ligand>
        <name>ATP</name>
        <dbReference type="ChEBI" id="CHEBI:30616"/>
    </ligand>
</feature>
<feature type="binding site" evidence="11">
    <location>
        <begin position="317"/>
        <end position="319"/>
    </location>
    <ligand>
        <name>substrate</name>
    </ligand>
</feature>
<keyword evidence="1 11" id="KW-0963">Cytoplasm</keyword>
<keyword evidence="3 11" id="KW-0479">Metal-binding</keyword>
<comment type="pathway">
    <text evidence="11">Purine metabolism; IMP biosynthesis via de novo pathway; 5-amino-1-(5-phospho-D-ribosyl)imidazole from N(2)-formyl-N(1)-(5-phospho-D-ribosyl)glycinamide: step 1/2.</text>
</comment>
<comment type="caution">
    <text evidence="11">Lacks conserved residue(s) required for the propagation of feature annotation.</text>
</comment>
<dbReference type="FunFam" id="3.90.650.10:FF:000009">
    <property type="entry name" value="Phosphoribosylformylglycinamidine synthase subunit PurL"/>
    <property type="match status" value="1"/>
</dbReference>
<evidence type="ECO:0000259" key="13">
    <source>
        <dbReference type="Pfam" id="PF02769"/>
    </source>
</evidence>
<dbReference type="CDD" id="cd02204">
    <property type="entry name" value="PurL_repeat2"/>
    <property type="match status" value="1"/>
</dbReference>
<dbReference type="CDD" id="cd02203">
    <property type="entry name" value="PurL_repeat1"/>
    <property type="match status" value="1"/>
</dbReference>
<dbReference type="Pfam" id="PF18072">
    <property type="entry name" value="FGAR-AT_linker"/>
    <property type="match status" value="1"/>
</dbReference>
<dbReference type="NCBIfam" id="NF002290">
    <property type="entry name" value="PRK01213.1"/>
    <property type="match status" value="1"/>
</dbReference>
<proteinExistence type="inferred from homology"/>